<evidence type="ECO:0000313" key="9">
    <source>
        <dbReference type="Proteomes" id="UP000007383"/>
    </source>
</evidence>
<proteinExistence type="inferred from homology"/>
<evidence type="ECO:0000259" key="7">
    <source>
        <dbReference type="Pfam" id="PF00155"/>
    </source>
</evidence>
<keyword evidence="9" id="KW-1185">Reference proteome</keyword>
<gene>
    <name evidence="8" type="ordered locus">Spiaf_2242</name>
</gene>
<reference evidence="9" key="1">
    <citation type="journal article" date="2013" name="Stand. Genomic Sci.">
        <title>Complete genome sequence of the halophilic bacterium Spirochaeta africana type strain (Z-7692(T)) from the alkaline Lake Magadi in the East African Rift.</title>
        <authorList>
            <person name="Liolos K."/>
            <person name="Abt B."/>
            <person name="Scheuner C."/>
            <person name="Teshima H."/>
            <person name="Held B."/>
            <person name="Lapidus A."/>
            <person name="Nolan M."/>
            <person name="Lucas S."/>
            <person name="Deshpande S."/>
            <person name="Cheng J.F."/>
            <person name="Tapia R."/>
            <person name="Goodwin L.A."/>
            <person name="Pitluck S."/>
            <person name="Pagani I."/>
            <person name="Ivanova N."/>
            <person name="Mavromatis K."/>
            <person name="Mikhailova N."/>
            <person name="Huntemann M."/>
            <person name="Pati A."/>
            <person name="Chen A."/>
            <person name="Palaniappan K."/>
            <person name="Land M."/>
            <person name="Rohde M."/>
            <person name="Tindall B.J."/>
            <person name="Detter J.C."/>
            <person name="Goker M."/>
            <person name="Bristow J."/>
            <person name="Eisen J.A."/>
            <person name="Markowitz V."/>
            <person name="Hugenholtz P."/>
            <person name="Woyke T."/>
            <person name="Klenk H.P."/>
            <person name="Kyrpides N.C."/>
        </authorList>
    </citation>
    <scope>NUCLEOTIDE SEQUENCE</scope>
    <source>
        <strain evidence="9">ATCC 700263 / DSM 8902 / Z-7692</strain>
    </source>
</reference>
<dbReference type="FunFam" id="3.40.640.10:FF:000053">
    <property type="entry name" value="Aminotransferase, class I"/>
    <property type="match status" value="1"/>
</dbReference>
<evidence type="ECO:0000256" key="2">
    <source>
        <dbReference type="ARBA" id="ARBA00007441"/>
    </source>
</evidence>
<dbReference type="KEGG" id="sfc:Spiaf_2242"/>
<dbReference type="InterPro" id="IPR004839">
    <property type="entry name" value="Aminotransferase_I/II_large"/>
</dbReference>
<dbReference type="InterPro" id="IPR015424">
    <property type="entry name" value="PyrdxlP-dep_Trfase"/>
</dbReference>
<evidence type="ECO:0000256" key="4">
    <source>
        <dbReference type="ARBA" id="ARBA00022576"/>
    </source>
</evidence>
<sequence>MLQPDSLFSDRMADVPKSFIREILKTTVSPEVISFAGGLPNRELFPIQEVRQAAVGVLDAYGAEALQYATSEGLYELRQWISQRYRSQQQLDIHPDNIIITTGSQQGLDLIAKILINEGDSLGLEEPGYLGAIQAFALYRPSFRPVPLHFDGLDVQALARSLDRFQPKLFYTVPSFQNPSGISHSNANRDAVAEVFRNSCTLLIEDNPYGEIRFSGEQLRSYAARLPDRTVLLGSFSKIFVPGFRIGWIAAPDRLMEKLTVAKQAADLHTNYFAQRVLLQYLQTSSIDEHITRIRDVYARQKQAMTAAIAREFPASVRCSNPDGGMFLWAVLPDGIPAREVFDAAIKENVAFVPGDPFYVDGRAASTMRLNFSCVDEDGIAEGIARLGTILRTRIGE</sequence>
<evidence type="ECO:0000256" key="3">
    <source>
        <dbReference type="ARBA" id="ARBA00011738"/>
    </source>
</evidence>
<dbReference type="InterPro" id="IPR015421">
    <property type="entry name" value="PyrdxlP-dep_Trfase_major"/>
</dbReference>
<dbReference type="CDD" id="cd00609">
    <property type="entry name" value="AAT_like"/>
    <property type="match status" value="1"/>
</dbReference>
<keyword evidence="5 8" id="KW-0808">Transferase</keyword>
<protein>
    <submittedName>
        <fullName evidence="8">Transcriptional regulator with HTH domain and aminotransferase domain</fullName>
    </submittedName>
</protein>
<organism evidence="8 9">
    <name type="scientific">Spirochaeta africana (strain ATCC 700263 / DSM 8902 / Z-7692)</name>
    <dbReference type="NCBI Taxonomy" id="889378"/>
    <lineage>
        <taxon>Bacteria</taxon>
        <taxon>Pseudomonadati</taxon>
        <taxon>Spirochaetota</taxon>
        <taxon>Spirochaetia</taxon>
        <taxon>Spirochaetales</taxon>
        <taxon>Spirochaetaceae</taxon>
        <taxon>Spirochaeta</taxon>
    </lineage>
</organism>
<dbReference type="EMBL" id="CP003282">
    <property type="protein sequence ID" value="AFG38278.1"/>
    <property type="molecule type" value="Genomic_DNA"/>
</dbReference>
<evidence type="ECO:0000313" key="8">
    <source>
        <dbReference type="EMBL" id="AFG38278.1"/>
    </source>
</evidence>
<dbReference type="InterPro" id="IPR050859">
    <property type="entry name" value="Class-I_PLP-dep_aminotransf"/>
</dbReference>
<keyword evidence="4 8" id="KW-0032">Aminotransferase</keyword>
<dbReference type="AlphaFoldDB" id="H9UL85"/>
<dbReference type="GO" id="GO:0008483">
    <property type="term" value="F:transaminase activity"/>
    <property type="evidence" value="ECO:0007669"/>
    <property type="project" value="UniProtKB-KW"/>
</dbReference>
<dbReference type="Proteomes" id="UP000007383">
    <property type="component" value="Chromosome"/>
</dbReference>
<dbReference type="InterPro" id="IPR015422">
    <property type="entry name" value="PyrdxlP-dep_Trfase_small"/>
</dbReference>
<evidence type="ECO:0000256" key="6">
    <source>
        <dbReference type="ARBA" id="ARBA00022898"/>
    </source>
</evidence>
<dbReference type="eggNOG" id="COG1167">
    <property type="taxonomic scope" value="Bacteria"/>
</dbReference>
<dbReference type="HOGENOM" id="CLU_017584_0_6_12"/>
<evidence type="ECO:0000256" key="5">
    <source>
        <dbReference type="ARBA" id="ARBA00022679"/>
    </source>
</evidence>
<dbReference type="Gene3D" id="3.90.1150.10">
    <property type="entry name" value="Aspartate Aminotransferase, domain 1"/>
    <property type="match status" value="1"/>
</dbReference>
<dbReference type="GO" id="GO:0030170">
    <property type="term" value="F:pyridoxal phosphate binding"/>
    <property type="evidence" value="ECO:0007669"/>
    <property type="project" value="InterPro"/>
</dbReference>
<dbReference type="GO" id="GO:1901605">
    <property type="term" value="P:alpha-amino acid metabolic process"/>
    <property type="evidence" value="ECO:0007669"/>
    <property type="project" value="TreeGrafter"/>
</dbReference>
<evidence type="ECO:0000256" key="1">
    <source>
        <dbReference type="ARBA" id="ARBA00001933"/>
    </source>
</evidence>
<accession>H9UL85</accession>
<dbReference type="SUPFAM" id="SSF53383">
    <property type="entry name" value="PLP-dependent transferases"/>
    <property type="match status" value="1"/>
</dbReference>
<name>H9UL85_SPIAZ</name>
<comment type="subunit">
    <text evidence="3">Homodimer.</text>
</comment>
<dbReference type="PANTHER" id="PTHR42790">
    <property type="entry name" value="AMINOTRANSFERASE"/>
    <property type="match status" value="1"/>
</dbReference>
<feature type="domain" description="Aminotransferase class I/classII large" evidence="7">
    <location>
        <begin position="44"/>
        <end position="387"/>
    </location>
</feature>
<dbReference type="Pfam" id="PF00155">
    <property type="entry name" value="Aminotran_1_2"/>
    <property type="match status" value="1"/>
</dbReference>
<keyword evidence="6" id="KW-0663">Pyridoxal phosphate</keyword>
<dbReference type="STRING" id="889378.Spiaf_2242"/>
<dbReference type="PATRIC" id="fig|889378.3.peg.2219"/>
<dbReference type="RefSeq" id="WP_014456261.1">
    <property type="nucleotide sequence ID" value="NC_017098.1"/>
</dbReference>
<dbReference type="OrthoDB" id="9802328at2"/>
<dbReference type="PANTHER" id="PTHR42790:SF19">
    <property type="entry name" value="KYNURENINE_ALPHA-AMINOADIPATE AMINOTRANSFERASE, MITOCHONDRIAL"/>
    <property type="match status" value="1"/>
</dbReference>
<comment type="cofactor">
    <cofactor evidence="1">
        <name>pyridoxal 5'-phosphate</name>
        <dbReference type="ChEBI" id="CHEBI:597326"/>
    </cofactor>
</comment>
<dbReference type="Gene3D" id="3.40.640.10">
    <property type="entry name" value="Type I PLP-dependent aspartate aminotransferase-like (Major domain)"/>
    <property type="match status" value="1"/>
</dbReference>
<comment type="similarity">
    <text evidence="2">Belongs to the class-I pyridoxal-phosphate-dependent aminotransferase family.</text>
</comment>